<name>A0A1I4YV05_9MICO</name>
<dbReference type="AlphaFoldDB" id="A0A1I4YV05"/>
<dbReference type="Proteomes" id="UP000198867">
    <property type="component" value="Unassembled WGS sequence"/>
</dbReference>
<dbReference type="EMBL" id="FOVM01000001">
    <property type="protein sequence ID" value="SFN41851.1"/>
    <property type="molecule type" value="Genomic_DNA"/>
</dbReference>
<organism evidence="1 2">
    <name type="scientific">Mycetocola miduiensis</name>
    <dbReference type="NCBI Taxonomy" id="995034"/>
    <lineage>
        <taxon>Bacteria</taxon>
        <taxon>Bacillati</taxon>
        <taxon>Actinomycetota</taxon>
        <taxon>Actinomycetes</taxon>
        <taxon>Micrococcales</taxon>
        <taxon>Microbacteriaceae</taxon>
        <taxon>Mycetocola</taxon>
    </lineage>
</organism>
<keyword evidence="2" id="KW-1185">Reference proteome</keyword>
<protein>
    <submittedName>
        <fullName evidence="1">Uncharacterized protein</fullName>
    </submittedName>
</protein>
<evidence type="ECO:0000313" key="2">
    <source>
        <dbReference type="Proteomes" id="UP000198867"/>
    </source>
</evidence>
<reference evidence="2" key="1">
    <citation type="submission" date="2016-10" db="EMBL/GenBank/DDBJ databases">
        <authorList>
            <person name="Varghese N."/>
            <person name="Submissions S."/>
        </authorList>
    </citation>
    <scope>NUCLEOTIDE SEQUENCE [LARGE SCALE GENOMIC DNA]</scope>
    <source>
        <strain evidence="2">CGMCC 1.11101</strain>
    </source>
</reference>
<gene>
    <name evidence="1" type="ORF">SAMN05216219_0539</name>
</gene>
<dbReference type="RefSeq" id="WP_090708541.1">
    <property type="nucleotide sequence ID" value="NZ_FOVM01000001.1"/>
</dbReference>
<proteinExistence type="predicted"/>
<dbReference type="OrthoDB" id="4979236at2"/>
<sequence>MADQPDSAWPALLDEMEADLHRSFDPEESLPWTPPADAGPLPEHLFDRARRVYDAQQRAIAALTDEQASVARHLSALRTVPSTAASGRSVYLDVVG</sequence>
<evidence type="ECO:0000313" key="1">
    <source>
        <dbReference type="EMBL" id="SFN41851.1"/>
    </source>
</evidence>
<dbReference type="STRING" id="995034.SAMN05216219_0539"/>
<accession>A0A1I4YV05</accession>